<dbReference type="AlphaFoldDB" id="A0A1E1M131"/>
<dbReference type="InterPro" id="IPR052225">
    <property type="entry name" value="Ser/Arg_repetitive_matrix"/>
</dbReference>
<feature type="compositionally biased region" description="Basic and acidic residues" evidence="2">
    <location>
        <begin position="412"/>
        <end position="430"/>
    </location>
</feature>
<feature type="region of interest" description="Disordered" evidence="2">
    <location>
        <begin position="208"/>
        <end position="230"/>
    </location>
</feature>
<evidence type="ECO:0000259" key="3">
    <source>
        <dbReference type="PROSITE" id="PS51025"/>
    </source>
</evidence>
<dbReference type="SUPFAM" id="SSF101233">
    <property type="entry name" value="PWI domain"/>
    <property type="match status" value="1"/>
</dbReference>
<keyword evidence="1" id="KW-0507">mRNA processing</keyword>
<dbReference type="PANTHER" id="PTHR23148:SF0">
    <property type="entry name" value="SERINE_ARGININE REPETITIVE MATRIX PROTEIN 1"/>
    <property type="match status" value="1"/>
</dbReference>
<dbReference type="GO" id="GO:0003723">
    <property type="term" value="F:RNA binding"/>
    <property type="evidence" value="ECO:0007669"/>
    <property type="project" value="TreeGrafter"/>
</dbReference>
<dbReference type="Proteomes" id="UP000177625">
    <property type="component" value="Unassembled WGS sequence"/>
</dbReference>
<dbReference type="GO" id="GO:0048024">
    <property type="term" value="P:regulation of mRNA splicing, via spliceosome"/>
    <property type="evidence" value="ECO:0007669"/>
    <property type="project" value="TreeGrafter"/>
</dbReference>
<feature type="compositionally biased region" description="Polar residues" evidence="2">
    <location>
        <begin position="434"/>
        <end position="447"/>
    </location>
</feature>
<dbReference type="PANTHER" id="PTHR23148">
    <property type="entry name" value="SERINE/ARGININE REGULATED NUCLEAR MATRIX PROTEIN"/>
    <property type="match status" value="1"/>
</dbReference>
<evidence type="ECO:0000256" key="1">
    <source>
        <dbReference type="ARBA" id="ARBA00022664"/>
    </source>
</evidence>
<feature type="compositionally biased region" description="Basic and acidic residues" evidence="2">
    <location>
        <begin position="448"/>
        <end position="459"/>
    </location>
</feature>
<feature type="region of interest" description="Disordered" evidence="2">
    <location>
        <begin position="356"/>
        <end position="459"/>
    </location>
</feature>
<evidence type="ECO:0000313" key="4">
    <source>
        <dbReference type="EMBL" id="CZT42806.1"/>
    </source>
</evidence>
<accession>A0A1E1M131</accession>
<organism evidence="4 5">
    <name type="scientific">Rhynchosporium secalis</name>
    <name type="common">Barley scald fungus</name>
    <dbReference type="NCBI Taxonomy" id="38038"/>
    <lineage>
        <taxon>Eukaryota</taxon>
        <taxon>Fungi</taxon>
        <taxon>Dikarya</taxon>
        <taxon>Ascomycota</taxon>
        <taxon>Pezizomycotina</taxon>
        <taxon>Leotiomycetes</taxon>
        <taxon>Helotiales</taxon>
        <taxon>Ploettnerulaceae</taxon>
        <taxon>Rhynchosporium</taxon>
    </lineage>
</organism>
<feature type="domain" description="PWI" evidence="3">
    <location>
        <begin position="12"/>
        <end position="111"/>
    </location>
</feature>
<proteinExistence type="predicted"/>
<reference evidence="5" key="1">
    <citation type="submission" date="2016-03" db="EMBL/GenBank/DDBJ databases">
        <authorList>
            <person name="Guldener U."/>
        </authorList>
    </citation>
    <scope>NUCLEOTIDE SEQUENCE [LARGE SCALE GENOMIC DNA]</scope>
</reference>
<dbReference type="Gene3D" id="1.20.1390.10">
    <property type="entry name" value="PWI domain"/>
    <property type="match status" value="1"/>
</dbReference>
<dbReference type="EMBL" id="FJVC01000103">
    <property type="protein sequence ID" value="CZT42806.1"/>
    <property type="molecule type" value="Genomic_DNA"/>
</dbReference>
<evidence type="ECO:0000256" key="2">
    <source>
        <dbReference type="SAM" id="MobiDB-lite"/>
    </source>
</evidence>
<dbReference type="InterPro" id="IPR036483">
    <property type="entry name" value="PWI_dom_sf"/>
</dbReference>
<protein>
    <recommendedName>
        <fullName evidence="3">PWI domain-containing protein</fullName>
    </recommendedName>
</protein>
<feature type="compositionally biased region" description="Basic residues" evidence="2">
    <location>
        <begin position="373"/>
        <end position="396"/>
    </location>
</feature>
<dbReference type="GO" id="GO:0006397">
    <property type="term" value="P:mRNA processing"/>
    <property type="evidence" value="ECO:0007669"/>
    <property type="project" value="UniProtKB-KW"/>
</dbReference>
<dbReference type="GO" id="GO:0005681">
    <property type="term" value="C:spliceosomal complex"/>
    <property type="evidence" value="ECO:0007669"/>
    <property type="project" value="TreeGrafter"/>
</dbReference>
<keyword evidence="5" id="KW-1185">Reference proteome</keyword>
<dbReference type="InterPro" id="IPR002483">
    <property type="entry name" value="PWI_dom"/>
</dbReference>
<dbReference type="PROSITE" id="PS51025">
    <property type="entry name" value="PWI"/>
    <property type="match status" value="1"/>
</dbReference>
<gene>
    <name evidence="4" type="ORF">RSE6_02757</name>
</gene>
<dbReference type="SMART" id="SM00311">
    <property type="entry name" value="PWI"/>
    <property type="match status" value="1"/>
</dbReference>
<name>A0A1E1M131_RHYSE</name>
<evidence type="ECO:0000313" key="5">
    <source>
        <dbReference type="Proteomes" id="UP000177625"/>
    </source>
</evidence>
<dbReference type="Pfam" id="PF01480">
    <property type="entry name" value="PWI"/>
    <property type="match status" value="1"/>
</dbReference>
<sequence length="487" mass="53719">MASSVDAKLLKSTKFPPEFSKKVDMQKVNAEVMKKWIAGKISEILGSEDDVVIELCFNLIEGARYPDIKTMQIQLTGFLDKDTAVFCKELWNLCLSAQSNPQGVPKELLEAKKLELIQEKLKRLQKNHVLVETKTNAENERQTTFATGNVAKEATAEREEREDAVGDGEIRGEEGGVIEVATETSIAEEAVGEVLNDGVPLVRNLHDEDTRQSESRSGILLEPPTPTSQVGAEEDVTIVGVRLLPDRYLQHDQTNQDPVHLLEGGSAQIPDPALLAGVPGHPKGVATTVVEGLGFVNRVEIVGAVVDHQVKTHLVLGLQDLLGAEGPHLLQHRHPPLQDLGTLVTIAVLAHGHHLAHAQDQEALTSSRSVSPPRRRRSRSRSSSHGRRDKKRRRSVQRYEPANKRRRNTSSDSDRNRKADTDEEKDKVSPPREASTSASAVQSSNEDVQAKDPKRQASELREKLLREKIKKMRILSTDSVDAQANAS</sequence>